<proteinExistence type="predicted"/>
<accession>A0A0F9FZ95</accession>
<reference evidence="1" key="1">
    <citation type="journal article" date="2015" name="Nature">
        <title>Complex archaea that bridge the gap between prokaryotes and eukaryotes.</title>
        <authorList>
            <person name="Spang A."/>
            <person name="Saw J.H."/>
            <person name="Jorgensen S.L."/>
            <person name="Zaremba-Niedzwiedzka K."/>
            <person name="Martijn J."/>
            <person name="Lind A.E."/>
            <person name="van Eijk R."/>
            <person name="Schleper C."/>
            <person name="Guy L."/>
            <person name="Ettema T.J."/>
        </authorList>
    </citation>
    <scope>NUCLEOTIDE SEQUENCE</scope>
</reference>
<sequence>MARPREPKKDELIAIIWEDANQVASWLTEEAASSFPLAEVKSAGFFLNKDKIAIRISGSLSDKERDVLVIPIKWVKRIKFLKMGK</sequence>
<organism evidence="1">
    <name type="scientific">marine sediment metagenome</name>
    <dbReference type="NCBI Taxonomy" id="412755"/>
    <lineage>
        <taxon>unclassified sequences</taxon>
        <taxon>metagenomes</taxon>
        <taxon>ecological metagenomes</taxon>
    </lineage>
</organism>
<comment type="caution">
    <text evidence="1">The sequence shown here is derived from an EMBL/GenBank/DDBJ whole genome shotgun (WGS) entry which is preliminary data.</text>
</comment>
<evidence type="ECO:0000313" key="1">
    <source>
        <dbReference type="EMBL" id="KKL91734.1"/>
    </source>
</evidence>
<dbReference type="EMBL" id="LAZR01019657">
    <property type="protein sequence ID" value="KKL91734.1"/>
    <property type="molecule type" value="Genomic_DNA"/>
</dbReference>
<gene>
    <name evidence="1" type="ORF">LCGC14_1891770</name>
</gene>
<dbReference type="AlphaFoldDB" id="A0A0F9FZ95"/>
<protein>
    <submittedName>
        <fullName evidence="1">Uncharacterized protein</fullName>
    </submittedName>
</protein>
<name>A0A0F9FZ95_9ZZZZ</name>